<dbReference type="AlphaFoldDB" id="A0A200R0F6"/>
<sequence length="219" mass="24497">MYPSAVNVVKVVMQQGNQSAGYHHNYRIGSPPVLLLQTVITRRLVSLTTVQFQILLKLINGSDVDLAVVFSNFLNNQDSKSDPAGFVPSEFSNDNVVDPSFELSNSSFNQNCYDSPPVQVPQQLNWIECERQMDPAPMFRDEFHQQEGITEFSSGGHDPNITSAYRLQDLLSEGFDVDSLMWTSDSSTSHGVPIFSWQLPPKLHGLFELPVDSSLMMIL</sequence>
<evidence type="ECO:0000313" key="2">
    <source>
        <dbReference type="Proteomes" id="UP000195402"/>
    </source>
</evidence>
<comment type="caution">
    <text evidence="1">The sequence shown here is derived from an EMBL/GenBank/DDBJ whole genome shotgun (WGS) entry which is preliminary data.</text>
</comment>
<protein>
    <submittedName>
        <fullName evidence="1">Uncharacterized protein</fullName>
    </submittedName>
</protein>
<reference evidence="1 2" key="1">
    <citation type="journal article" date="2017" name="Mol. Plant">
        <title>The Genome of Medicinal Plant Macleaya cordata Provides New Insights into Benzylisoquinoline Alkaloids Metabolism.</title>
        <authorList>
            <person name="Liu X."/>
            <person name="Liu Y."/>
            <person name="Huang P."/>
            <person name="Ma Y."/>
            <person name="Qing Z."/>
            <person name="Tang Q."/>
            <person name="Cao H."/>
            <person name="Cheng P."/>
            <person name="Zheng Y."/>
            <person name="Yuan Z."/>
            <person name="Zhou Y."/>
            <person name="Liu J."/>
            <person name="Tang Z."/>
            <person name="Zhuo Y."/>
            <person name="Zhang Y."/>
            <person name="Yu L."/>
            <person name="Huang J."/>
            <person name="Yang P."/>
            <person name="Peng Q."/>
            <person name="Zhang J."/>
            <person name="Jiang W."/>
            <person name="Zhang Z."/>
            <person name="Lin K."/>
            <person name="Ro D.K."/>
            <person name="Chen X."/>
            <person name="Xiong X."/>
            <person name="Shang Y."/>
            <person name="Huang S."/>
            <person name="Zeng J."/>
        </authorList>
    </citation>
    <scope>NUCLEOTIDE SEQUENCE [LARGE SCALE GENOMIC DNA]</scope>
    <source>
        <strain evidence="2">cv. BLH2017</strain>
        <tissue evidence="1">Root</tissue>
    </source>
</reference>
<accession>A0A200R0F6</accession>
<proteinExistence type="predicted"/>
<organism evidence="1 2">
    <name type="scientific">Macleaya cordata</name>
    <name type="common">Five-seeded plume-poppy</name>
    <name type="synonym">Bocconia cordata</name>
    <dbReference type="NCBI Taxonomy" id="56857"/>
    <lineage>
        <taxon>Eukaryota</taxon>
        <taxon>Viridiplantae</taxon>
        <taxon>Streptophyta</taxon>
        <taxon>Embryophyta</taxon>
        <taxon>Tracheophyta</taxon>
        <taxon>Spermatophyta</taxon>
        <taxon>Magnoliopsida</taxon>
        <taxon>Ranunculales</taxon>
        <taxon>Papaveraceae</taxon>
        <taxon>Papaveroideae</taxon>
        <taxon>Macleaya</taxon>
    </lineage>
</organism>
<dbReference type="Proteomes" id="UP000195402">
    <property type="component" value="Unassembled WGS sequence"/>
</dbReference>
<gene>
    <name evidence="1" type="ORF">BVC80_8455g8</name>
</gene>
<name>A0A200R0F6_MACCD</name>
<keyword evidence="2" id="KW-1185">Reference proteome</keyword>
<dbReference type="InParanoid" id="A0A200R0F6"/>
<evidence type="ECO:0000313" key="1">
    <source>
        <dbReference type="EMBL" id="OVA16168.1"/>
    </source>
</evidence>
<dbReference type="EMBL" id="MVGT01000625">
    <property type="protein sequence ID" value="OVA16168.1"/>
    <property type="molecule type" value="Genomic_DNA"/>
</dbReference>